<evidence type="ECO:0000259" key="2">
    <source>
        <dbReference type="SMART" id="SM00473"/>
    </source>
</evidence>
<dbReference type="InterPro" id="IPR003609">
    <property type="entry name" value="Pan_app"/>
</dbReference>
<sequence>MVNMVISFLIVIFSVAYASHHPNHFGDSCWLCECYVEYTDRDVALPSIPYKIVQDAYEATEDRCLAACINDEECKAVVYGLTGGRDVFTCELYDQLNTRPPIYTPYVNTYIKRSSKCEKSTNHLLPLDLVDGDEKVLERKSKHLKLQHKLNPFHFG</sequence>
<dbReference type="SMART" id="SM00473">
    <property type="entry name" value="PAN_AP"/>
    <property type="match status" value="1"/>
</dbReference>
<evidence type="ECO:0000313" key="4">
    <source>
        <dbReference type="WBParaSite" id="ACRNAN_scaffold123.g30317.t1"/>
    </source>
</evidence>
<reference evidence="4" key="1">
    <citation type="submission" date="2022-11" db="UniProtKB">
        <authorList>
            <consortium name="WormBaseParasite"/>
        </authorList>
    </citation>
    <scope>IDENTIFICATION</scope>
</reference>
<keyword evidence="3" id="KW-1185">Reference proteome</keyword>
<protein>
    <submittedName>
        <fullName evidence="4">Apple domain-containing protein</fullName>
    </submittedName>
</protein>
<evidence type="ECO:0000256" key="1">
    <source>
        <dbReference type="SAM" id="SignalP"/>
    </source>
</evidence>
<organism evidence="3 4">
    <name type="scientific">Acrobeloides nanus</name>
    <dbReference type="NCBI Taxonomy" id="290746"/>
    <lineage>
        <taxon>Eukaryota</taxon>
        <taxon>Metazoa</taxon>
        <taxon>Ecdysozoa</taxon>
        <taxon>Nematoda</taxon>
        <taxon>Chromadorea</taxon>
        <taxon>Rhabditida</taxon>
        <taxon>Tylenchina</taxon>
        <taxon>Cephalobomorpha</taxon>
        <taxon>Cephaloboidea</taxon>
        <taxon>Cephalobidae</taxon>
        <taxon>Acrobeloides</taxon>
    </lineage>
</organism>
<evidence type="ECO:0000313" key="3">
    <source>
        <dbReference type="Proteomes" id="UP000887540"/>
    </source>
</evidence>
<feature type="signal peptide" evidence="1">
    <location>
        <begin position="1"/>
        <end position="18"/>
    </location>
</feature>
<keyword evidence="1" id="KW-0732">Signal</keyword>
<name>A0A914CMP5_9BILA</name>
<dbReference type="AlphaFoldDB" id="A0A914CMP5"/>
<dbReference type="WBParaSite" id="ACRNAN_scaffold123.g30317.t1">
    <property type="protein sequence ID" value="ACRNAN_scaffold123.g30317.t1"/>
    <property type="gene ID" value="ACRNAN_scaffold123.g30317"/>
</dbReference>
<accession>A0A914CMP5</accession>
<feature type="domain" description="Apple" evidence="2">
    <location>
        <begin position="30"/>
        <end position="113"/>
    </location>
</feature>
<dbReference type="Proteomes" id="UP000887540">
    <property type="component" value="Unplaced"/>
</dbReference>
<proteinExistence type="predicted"/>
<feature type="chain" id="PRO_5037701168" evidence="1">
    <location>
        <begin position="19"/>
        <end position="156"/>
    </location>
</feature>